<evidence type="ECO:0000313" key="3">
    <source>
        <dbReference type="Proteomes" id="UP000053257"/>
    </source>
</evidence>
<name>A0A0C3RYD8_PHLG1</name>
<evidence type="ECO:0000259" key="1">
    <source>
        <dbReference type="Pfam" id="PF20151"/>
    </source>
</evidence>
<dbReference type="EMBL" id="KN840503">
    <property type="protein sequence ID" value="KIP07116.1"/>
    <property type="molecule type" value="Genomic_DNA"/>
</dbReference>
<sequence length="93" mass="10669">MFHFHYTRLGIWELQQTLLSSDITQLSNYATLAPLCLAFYELIITFSEEVLAIWRNPVNATTILLLSNRWVILASAFIQLALSTENKYGFLDA</sequence>
<dbReference type="Proteomes" id="UP000053257">
    <property type="component" value="Unassembled WGS sequence"/>
</dbReference>
<evidence type="ECO:0000313" key="2">
    <source>
        <dbReference type="EMBL" id="KIP07116.1"/>
    </source>
</evidence>
<proteinExistence type="predicted"/>
<dbReference type="AlphaFoldDB" id="A0A0C3RYD8"/>
<dbReference type="HOGENOM" id="CLU_2400421_0_0_1"/>
<gene>
    <name evidence="2" type="ORF">PHLGIDRAFT_118365</name>
</gene>
<feature type="domain" description="DUF6533" evidence="1">
    <location>
        <begin position="29"/>
        <end position="73"/>
    </location>
</feature>
<reference evidence="2 3" key="1">
    <citation type="journal article" date="2014" name="PLoS Genet.">
        <title>Analysis of the Phlebiopsis gigantea genome, transcriptome and secretome provides insight into its pioneer colonization strategies of wood.</title>
        <authorList>
            <person name="Hori C."/>
            <person name="Ishida T."/>
            <person name="Igarashi K."/>
            <person name="Samejima M."/>
            <person name="Suzuki H."/>
            <person name="Master E."/>
            <person name="Ferreira P."/>
            <person name="Ruiz-Duenas F.J."/>
            <person name="Held B."/>
            <person name="Canessa P."/>
            <person name="Larrondo L.F."/>
            <person name="Schmoll M."/>
            <person name="Druzhinina I.S."/>
            <person name="Kubicek C.P."/>
            <person name="Gaskell J.A."/>
            <person name="Kersten P."/>
            <person name="St John F."/>
            <person name="Glasner J."/>
            <person name="Sabat G."/>
            <person name="Splinter BonDurant S."/>
            <person name="Syed K."/>
            <person name="Yadav J."/>
            <person name="Mgbeahuruike A.C."/>
            <person name="Kovalchuk A."/>
            <person name="Asiegbu F.O."/>
            <person name="Lackner G."/>
            <person name="Hoffmeister D."/>
            <person name="Rencoret J."/>
            <person name="Gutierrez A."/>
            <person name="Sun H."/>
            <person name="Lindquist E."/>
            <person name="Barry K."/>
            <person name="Riley R."/>
            <person name="Grigoriev I.V."/>
            <person name="Henrissat B."/>
            <person name="Kues U."/>
            <person name="Berka R.M."/>
            <person name="Martinez A.T."/>
            <person name="Covert S.F."/>
            <person name="Blanchette R.A."/>
            <person name="Cullen D."/>
        </authorList>
    </citation>
    <scope>NUCLEOTIDE SEQUENCE [LARGE SCALE GENOMIC DNA]</scope>
    <source>
        <strain evidence="2 3">11061_1 CR5-6</strain>
    </source>
</reference>
<organism evidence="2 3">
    <name type="scientific">Phlebiopsis gigantea (strain 11061_1 CR5-6)</name>
    <name type="common">White-rot fungus</name>
    <name type="synonym">Peniophora gigantea</name>
    <dbReference type="NCBI Taxonomy" id="745531"/>
    <lineage>
        <taxon>Eukaryota</taxon>
        <taxon>Fungi</taxon>
        <taxon>Dikarya</taxon>
        <taxon>Basidiomycota</taxon>
        <taxon>Agaricomycotina</taxon>
        <taxon>Agaricomycetes</taxon>
        <taxon>Polyporales</taxon>
        <taxon>Phanerochaetaceae</taxon>
        <taxon>Phlebiopsis</taxon>
    </lineage>
</organism>
<protein>
    <recommendedName>
        <fullName evidence="1">DUF6533 domain-containing protein</fullName>
    </recommendedName>
</protein>
<dbReference type="InterPro" id="IPR045340">
    <property type="entry name" value="DUF6533"/>
</dbReference>
<dbReference type="Pfam" id="PF20151">
    <property type="entry name" value="DUF6533"/>
    <property type="match status" value="1"/>
</dbReference>
<keyword evidence="3" id="KW-1185">Reference proteome</keyword>
<dbReference type="OrthoDB" id="2679643at2759"/>
<accession>A0A0C3RYD8</accession>